<dbReference type="Proteomes" id="UP000291084">
    <property type="component" value="Chromosome 9"/>
</dbReference>
<proteinExistence type="predicted"/>
<accession>A0A0S3T021</accession>
<reference evidence="1 2" key="1">
    <citation type="journal article" date="2015" name="Sci. Rep.">
        <title>The power of single molecule real-time sequencing technology in the de novo assembly of a eukaryotic genome.</title>
        <authorList>
            <person name="Sakai H."/>
            <person name="Naito K."/>
            <person name="Ogiso-Tanaka E."/>
            <person name="Takahashi Y."/>
            <person name="Iseki K."/>
            <person name="Muto C."/>
            <person name="Satou K."/>
            <person name="Teruya K."/>
            <person name="Shiroma A."/>
            <person name="Shimoji M."/>
            <person name="Hirano T."/>
            <person name="Itoh T."/>
            <person name="Kaga A."/>
            <person name="Tomooka N."/>
        </authorList>
    </citation>
    <scope>NUCLEOTIDE SEQUENCE [LARGE SCALE GENOMIC DNA]</scope>
    <source>
        <strain evidence="2">cv. Shumari</strain>
    </source>
</reference>
<dbReference type="AlphaFoldDB" id="A0A0S3T021"/>
<protein>
    <submittedName>
        <fullName evidence="1">Uncharacterized protein</fullName>
    </submittedName>
</protein>
<sequence length="95" mass="10890">MNSFARRFSTKLLNLSSQDCNLMIFMLFRISEVALRRSSCEIMNCAMHFCRNLANGTLISPHIRRGIKPGSAPTPTTPYRILIDRRICNVHAHVR</sequence>
<gene>
    <name evidence="1" type="primary">Vigan.09G207100</name>
    <name evidence="1" type="ORF">VIGAN_09207100</name>
</gene>
<dbReference type="EMBL" id="AP015042">
    <property type="protein sequence ID" value="BAT98416.1"/>
    <property type="molecule type" value="Genomic_DNA"/>
</dbReference>
<organism evidence="1 2">
    <name type="scientific">Vigna angularis var. angularis</name>
    <dbReference type="NCBI Taxonomy" id="157739"/>
    <lineage>
        <taxon>Eukaryota</taxon>
        <taxon>Viridiplantae</taxon>
        <taxon>Streptophyta</taxon>
        <taxon>Embryophyta</taxon>
        <taxon>Tracheophyta</taxon>
        <taxon>Spermatophyta</taxon>
        <taxon>Magnoliopsida</taxon>
        <taxon>eudicotyledons</taxon>
        <taxon>Gunneridae</taxon>
        <taxon>Pentapetalae</taxon>
        <taxon>rosids</taxon>
        <taxon>fabids</taxon>
        <taxon>Fabales</taxon>
        <taxon>Fabaceae</taxon>
        <taxon>Papilionoideae</taxon>
        <taxon>50 kb inversion clade</taxon>
        <taxon>NPAAA clade</taxon>
        <taxon>indigoferoid/millettioid clade</taxon>
        <taxon>Phaseoleae</taxon>
        <taxon>Vigna</taxon>
    </lineage>
</organism>
<keyword evidence="2" id="KW-1185">Reference proteome</keyword>
<name>A0A0S3T021_PHAAN</name>
<evidence type="ECO:0000313" key="1">
    <source>
        <dbReference type="EMBL" id="BAT98416.1"/>
    </source>
</evidence>
<evidence type="ECO:0000313" key="2">
    <source>
        <dbReference type="Proteomes" id="UP000291084"/>
    </source>
</evidence>